<dbReference type="SMART" id="SM00347">
    <property type="entry name" value="HTH_MARR"/>
    <property type="match status" value="1"/>
</dbReference>
<evidence type="ECO:0000313" key="3">
    <source>
        <dbReference type="Proteomes" id="UP001596139"/>
    </source>
</evidence>
<evidence type="ECO:0000259" key="1">
    <source>
        <dbReference type="PROSITE" id="PS50995"/>
    </source>
</evidence>
<dbReference type="InterPro" id="IPR036388">
    <property type="entry name" value="WH-like_DNA-bd_sf"/>
</dbReference>
<accession>A0ABW1MVU5</accession>
<gene>
    <name evidence="2" type="ORF">ACFP4F_32210</name>
</gene>
<reference evidence="3" key="1">
    <citation type="journal article" date="2019" name="Int. J. Syst. Evol. Microbiol.">
        <title>The Global Catalogue of Microorganisms (GCM) 10K type strain sequencing project: providing services to taxonomists for standard genome sequencing and annotation.</title>
        <authorList>
            <consortium name="The Broad Institute Genomics Platform"/>
            <consortium name="The Broad Institute Genome Sequencing Center for Infectious Disease"/>
            <person name="Wu L."/>
            <person name="Ma J."/>
        </authorList>
    </citation>
    <scope>NUCLEOTIDE SEQUENCE [LARGE SCALE GENOMIC DNA]</scope>
    <source>
        <strain evidence="3">CGMCC 1.15180</strain>
    </source>
</reference>
<dbReference type="InterPro" id="IPR052526">
    <property type="entry name" value="HTH-type_Bedaq_tolerance"/>
</dbReference>
<name>A0ABW1MVU5_9ACTN</name>
<evidence type="ECO:0000313" key="2">
    <source>
        <dbReference type="EMBL" id="MFC6067184.1"/>
    </source>
</evidence>
<dbReference type="PROSITE" id="PS50995">
    <property type="entry name" value="HTH_MARR_2"/>
    <property type="match status" value="1"/>
</dbReference>
<dbReference type="SUPFAM" id="SSF46785">
    <property type="entry name" value="Winged helix' DNA-binding domain"/>
    <property type="match status" value="1"/>
</dbReference>
<dbReference type="InterPro" id="IPR036390">
    <property type="entry name" value="WH_DNA-bd_sf"/>
</dbReference>
<comment type="caution">
    <text evidence="2">The sequence shown here is derived from an EMBL/GenBank/DDBJ whole genome shotgun (WGS) entry which is preliminary data.</text>
</comment>
<dbReference type="EMBL" id="JBHSPX010000010">
    <property type="protein sequence ID" value="MFC6067184.1"/>
    <property type="molecule type" value="Genomic_DNA"/>
</dbReference>
<dbReference type="Gene3D" id="1.10.10.10">
    <property type="entry name" value="Winged helix-like DNA-binding domain superfamily/Winged helix DNA-binding domain"/>
    <property type="match status" value="1"/>
</dbReference>
<protein>
    <submittedName>
        <fullName evidence="2">MarR family winged helix-turn-helix transcriptional regulator</fullName>
    </submittedName>
</protein>
<dbReference type="PANTHER" id="PTHR39515">
    <property type="entry name" value="CONSERVED PROTEIN"/>
    <property type="match status" value="1"/>
</dbReference>
<dbReference type="Proteomes" id="UP001596139">
    <property type="component" value="Unassembled WGS sequence"/>
</dbReference>
<keyword evidence="3" id="KW-1185">Reference proteome</keyword>
<dbReference type="Pfam" id="PF01047">
    <property type="entry name" value="MarR"/>
    <property type="match status" value="1"/>
</dbReference>
<dbReference type="RefSeq" id="WP_051862682.1">
    <property type="nucleotide sequence ID" value="NZ_JBHSPX010000010.1"/>
</dbReference>
<feature type="domain" description="HTH marR-type" evidence="1">
    <location>
        <begin position="26"/>
        <end position="157"/>
    </location>
</feature>
<proteinExistence type="predicted"/>
<dbReference type="InterPro" id="IPR000835">
    <property type="entry name" value="HTH_MarR-typ"/>
</dbReference>
<dbReference type="PANTHER" id="PTHR39515:SF2">
    <property type="entry name" value="HTH-TYPE TRANSCRIPTIONAL REGULATOR RV0880"/>
    <property type="match status" value="1"/>
</dbReference>
<sequence>MDDRRVDGGVAVGDETALSTVGEEAALELVVTLHRLLRSLGRAVPGRRVPPTQLIVLALLTQLGPSRIGVLADRIPCSQPTATAAVASLESAGLVRREPDPTDGRAARVVITEDGVRTLNDVARSEAEALAGRLGTLPQEDVRRVLEAGALLRRLAEPDQGVPERPAQGVSGASA</sequence>
<organism evidence="2 3">
    <name type="scientific">Streptomyces ochraceiscleroticus</name>
    <dbReference type="NCBI Taxonomy" id="47761"/>
    <lineage>
        <taxon>Bacteria</taxon>
        <taxon>Bacillati</taxon>
        <taxon>Actinomycetota</taxon>
        <taxon>Actinomycetes</taxon>
        <taxon>Kitasatosporales</taxon>
        <taxon>Streptomycetaceae</taxon>
        <taxon>Streptomyces</taxon>
    </lineage>
</organism>